<evidence type="ECO:0000313" key="1">
    <source>
        <dbReference type="EMBL" id="PWN52245.1"/>
    </source>
</evidence>
<keyword evidence="2" id="KW-1185">Reference proteome</keyword>
<sequence>MKEAFSTPIRGWDPVRIISQIVALQCLHYLILSTLIPPLLSILSDGRALNFEGGATQVGMILDWRELAGRPTWDWDPLDRSFTSWAPLQESGHWGNQVGGGGGGGGSKGMNSKDKALVEAWKAGGVWLNDKDDHSHHPPPPSSNDPKTSEDVGPFVIGPDQVEKASSSDRKTSQQYPGQVGGVGKEKSNGSKDAELSNPTTPSNLPIESRMRIWEWGQTKDASRSWAIALAWSISGFVDVMILVFLVRRPTHMLDHTLTLHFVHLVITSYYASSLPTSLFWWILMLLHAGGCIVWAEQLAVKREMSTGFGHSLVGDGRGGLEAGQPSKSNISRNTTRKARLNRDRRDAEEEESRILFSNEEGEELDDPIEDDGGEKIEMSRLKASR</sequence>
<reference evidence="1 2" key="1">
    <citation type="journal article" date="2018" name="Mol. Biol. Evol.">
        <title>Broad Genomic Sampling Reveals a Smut Pathogenic Ancestry of the Fungal Clade Ustilaginomycotina.</title>
        <authorList>
            <person name="Kijpornyongpan T."/>
            <person name="Mondo S.J."/>
            <person name="Barry K."/>
            <person name="Sandor L."/>
            <person name="Lee J."/>
            <person name="Lipzen A."/>
            <person name="Pangilinan J."/>
            <person name="LaButti K."/>
            <person name="Hainaut M."/>
            <person name="Henrissat B."/>
            <person name="Grigoriev I.V."/>
            <person name="Spatafora J.W."/>
            <person name="Aime M.C."/>
        </authorList>
    </citation>
    <scope>NUCLEOTIDE SEQUENCE [LARGE SCALE GENOMIC DNA]</scope>
    <source>
        <strain evidence="1 2">SA 807</strain>
    </source>
</reference>
<dbReference type="EMBL" id="KZ819788">
    <property type="protein sequence ID" value="PWN52245.1"/>
    <property type="molecule type" value="Genomic_DNA"/>
</dbReference>
<organism evidence="1 2">
    <name type="scientific">Violaceomyces palustris</name>
    <dbReference type="NCBI Taxonomy" id="1673888"/>
    <lineage>
        <taxon>Eukaryota</taxon>
        <taxon>Fungi</taxon>
        <taxon>Dikarya</taxon>
        <taxon>Basidiomycota</taxon>
        <taxon>Ustilaginomycotina</taxon>
        <taxon>Ustilaginomycetes</taxon>
        <taxon>Violaceomycetales</taxon>
        <taxon>Violaceomycetaceae</taxon>
        <taxon>Violaceomyces</taxon>
    </lineage>
</organism>
<name>A0ACD0P2K7_9BASI</name>
<proteinExistence type="predicted"/>
<gene>
    <name evidence="1" type="ORF">IE53DRAFT_385328</name>
</gene>
<evidence type="ECO:0000313" key="2">
    <source>
        <dbReference type="Proteomes" id="UP000245626"/>
    </source>
</evidence>
<protein>
    <submittedName>
        <fullName evidence="1">Uncharacterized protein</fullName>
    </submittedName>
</protein>
<dbReference type="Proteomes" id="UP000245626">
    <property type="component" value="Unassembled WGS sequence"/>
</dbReference>
<accession>A0ACD0P2K7</accession>